<dbReference type="InterPro" id="IPR038717">
    <property type="entry name" value="Tc1-like_DDE_dom"/>
</dbReference>
<accession>A0AAV4EBN0</accession>
<comment type="caution">
    <text evidence="2">The sequence shown here is derived from an EMBL/GenBank/DDBJ whole genome shotgun (WGS) entry which is preliminary data.</text>
</comment>
<evidence type="ECO:0000259" key="1">
    <source>
        <dbReference type="Pfam" id="PF13358"/>
    </source>
</evidence>
<dbReference type="GO" id="GO:0003676">
    <property type="term" value="F:nucleic acid binding"/>
    <property type="evidence" value="ECO:0007669"/>
    <property type="project" value="InterPro"/>
</dbReference>
<feature type="domain" description="Tc1-like transposase DDE" evidence="1">
    <location>
        <begin position="15"/>
        <end position="70"/>
    </location>
</feature>
<name>A0AAV4EBN0_9GAST</name>
<dbReference type="Gene3D" id="3.30.420.10">
    <property type="entry name" value="Ribonuclease H-like superfamily/Ribonuclease H"/>
    <property type="match status" value="1"/>
</dbReference>
<reference evidence="2 3" key="1">
    <citation type="journal article" date="2021" name="Elife">
        <title>Chloroplast acquisition without the gene transfer in kleptoplastic sea slugs, Plakobranchus ocellatus.</title>
        <authorList>
            <person name="Maeda T."/>
            <person name="Takahashi S."/>
            <person name="Yoshida T."/>
            <person name="Shimamura S."/>
            <person name="Takaki Y."/>
            <person name="Nagai Y."/>
            <person name="Toyoda A."/>
            <person name="Suzuki Y."/>
            <person name="Arimoto A."/>
            <person name="Ishii H."/>
            <person name="Satoh N."/>
            <person name="Nishiyama T."/>
            <person name="Hasebe M."/>
            <person name="Maruyama T."/>
            <person name="Minagawa J."/>
            <person name="Obokata J."/>
            <person name="Shigenobu S."/>
        </authorList>
    </citation>
    <scope>NUCLEOTIDE SEQUENCE [LARGE SCALE GENOMIC DNA]</scope>
</reference>
<organism evidence="2 3">
    <name type="scientific">Elysia marginata</name>
    <dbReference type="NCBI Taxonomy" id="1093978"/>
    <lineage>
        <taxon>Eukaryota</taxon>
        <taxon>Metazoa</taxon>
        <taxon>Spiralia</taxon>
        <taxon>Lophotrochozoa</taxon>
        <taxon>Mollusca</taxon>
        <taxon>Gastropoda</taxon>
        <taxon>Heterobranchia</taxon>
        <taxon>Euthyneura</taxon>
        <taxon>Panpulmonata</taxon>
        <taxon>Sacoglossa</taxon>
        <taxon>Placobranchoidea</taxon>
        <taxon>Plakobranchidae</taxon>
        <taxon>Elysia</taxon>
    </lineage>
</organism>
<dbReference type="InterPro" id="IPR036397">
    <property type="entry name" value="RNaseH_sf"/>
</dbReference>
<gene>
    <name evidence="2" type="ORF">ElyMa_005355300</name>
</gene>
<proteinExistence type="predicted"/>
<evidence type="ECO:0000313" key="2">
    <source>
        <dbReference type="EMBL" id="GFR58220.1"/>
    </source>
</evidence>
<evidence type="ECO:0000313" key="3">
    <source>
        <dbReference type="Proteomes" id="UP000762676"/>
    </source>
</evidence>
<dbReference type="Pfam" id="PF13358">
    <property type="entry name" value="DDE_3"/>
    <property type="match status" value="1"/>
</dbReference>
<dbReference type="AlphaFoldDB" id="A0AAV4EBN0"/>
<sequence length="93" mass="11057">MCFRLTWCLTPPCIEIIIVFQQGNARAHTARYTQQFLEQSNVQDLPWPALSPDLNPIEHLWDYLQRRLDCQDHRLQNADEGTGMLFQDIFYIF</sequence>
<dbReference type="EMBL" id="BMAT01010670">
    <property type="protein sequence ID" value="GFR58220.1"/>
    <property type="molecule type" value="Genomic_DNA"/>
</dbReference>
<protein>
    <submittedName>
        <fullName evidence="2">Transposable element Tcb1 transposase</fullName>
    </submittedName>
</protein>
<dbReference type="Proteomes" id="UP000762676">
    <property type="component" value="Unassembled WGS sequence"/>
</dbReference>
<keyword evidence="3" id="KW-1185">Reference proteome</keyword>